<feature type="region of interest" description="Disordered" evidence="2">
    <location>
        <begin position="362"/>
        <end position="404"/>
    </location>
</feature>
<comment type="caution">
    <text evidence="4">The sequence shown here is derived from an EMBL/GenBank/DDBJ whole genome shotgun (WGS) entry which is preliminary data.</text>
</comment>
<feature type="compositionally biased region" description="Acidic residues" evidence="2">
    <location>
        <begin position="379"/>
        <end position="388"/>
    </location>
</feature>
<dbReference type="EMBL" id="NMUH01000478">
    <property type="protein sequence ID" value="MQL79852.1"/>
    <property type="molecule type" value="Genomic_DNA"/>
</dbReference>
<evidence type="ECO:0000313" key="4">
    <source>
        <dbReference type="EMBL" id="MQL79852.1"/>
    </source>
</evidence>
<dbReference type="Pfam" id="PF13912">
    <property type="entry name" value="zf-C2H2_6"/>
    <property type="match status" value="3"/>
</dbReference>
<reference evidence="4" key="1">
    <citation type="submission" date="2017-07" db="EMBL/GenBank/DDBJ databases">
        <title>Taro Niue Genome Assembly and Annotation.</title>
        <authorList>
            <person name="Atibalentja N."/>
            <person name="Keating K."/>
            <person name="Fields C.J."/>
        </authorList>
    </citation>
    <scope>NUCLEOTIDE SEQUENCE</scope>
    <source>
        <strain evidence="4">Niue_2</strain>
        <tissue evidence="4">Leaf</tissue>
    </source>
</reference>
<keyword evidence="1" id="KW-0862">Zinc</keyword>
<dbReference type="GO" id="GO:0008270">
    <property type="term" value="F:zinc ion binding"/>
    <property type="evidence" value="ECO:0007669"/>
    <property type="project" value="UniProtKB-KW"/>
</dbReference>
<feature type="domain" description="C2H2-type" evidence="3">
    <location>
        <begin position="418"/>
        <end position="440"/>
    </location>
</feature>
<evidence type="ECO:0000256" key="2">
    <source>
        <dbReference type="SAM" id="MobiDB-lite"/>
    </source>
</evidence>
<sequence>MVQEWDEQGDFHPYCGRTGAGVGTAVAREQHPGSGCRTMGGDPLQPPPHFDRVRAAASEAIGRGGAGPGSASTRTRVRGWSRVSEKRAPEEQKEGTAGVTGPAEAEEEDEEEEEEEEEHEGPKPEGETQRTAKEDGSTRGNDPITTCSLCGKSFPSRKSLYGHMRCHPEREWRGIKPPPGTRMRAPPSSSSPSRLSVVPFLTGSASDPQWPGWSITQKRGRKGTKHHSPVRSSYFMDNHDDPMVAAVSSLLHITEGGFKHGPQVAMEEMIPEEEAVSSDGLSSEPADANPEPEKPAICEVVKQPAEAANGDSEEYDLDVLAENKSSKRKIRGLETLHDELRAAGRNRRYRCNTCNKCFPSHQALGGHRASHKKEKSAPEEETAGDDAEPAAAPPPLNTEPLSSAPNLVVHKASVLAEHRCDKCSMVFPTGQALGGHKRKHWNGHESSVAAAPAKGNVELSALRDFDLNKRPQDGLEEEF</sequence>
<evidence type="ECO:0000256" key="1">
    <source>
        <dbReference type="PROSITE-ProRule" id="PRU00042"/>
    </source>
</evidence>
<dbReference type="SUPFAM" id="SSF57667">
    <property type="entry name" value="beta-beta-alpha zinc fingers"/>
    <property type="match status" value="1"/>
</dbReference>
<dbReference type="Proteomes" id="UP000652761">
    <property type="component" value="Unassembled WGS sequence"/>
</dbReference>
<dbReference type="PANTHER" id="PTHR47591">
    <property type="entry name" value="ZINC FINGER PROTEIN ZAT2-RELATED"/>
    <property type="match status" value="1"/>
</dbReference>
<name>A0A843U3L8_COLES</name>
<dbReference type="PANTHER" id="PTHR47591:SF1">
    <property type="entry name" value="ZINC FINGER PROTEIN ZAT2-RELATED"/>
    <property type="match status" value="1"/>
</dbReference>
<dbReference type="PROSITE" id="PS00028">
    <property type="entry name" value="ZINC_FINGER_C2H2_1"/>
    <property type="match status" value="3"/>
</dbReference>
<feature type="domain" description="C2H2-type" evidence="3">
    <location>
        <begin position="145"/>
        <end position="172"/>
    </location>
</feature>
<dbReference type="Gene3D" id="3.30.160.60">
    <property type="entry name" value="Classic Zinc Finger"/>
    <property type="match status" value="2"/>
</dbReference>
<protein>
    <recommendedName>
        <fullName evidence="3">C2H2-type domain-containing protein</fullName>
    </recommendedName>
</protein>
<evidence type="ECO:0000259" key="3">
    <source>
        <dbReference type="PROSITE" id="PS50157"/>
    </source>
</evidence>
<feature type="compositionally biased region" description="Basic and acidic residues" evidence="2">
    <location>
        <begin position="120"/>
        <end position="137"/>
    </location>
</feature>
<dbReference type="OrthoDB" id="6077919at2759"/>
<dbReference type="SMART" id="SM00355">
    <property type="entry name" value="ZnF_C2H2"/>
    <property type="match status" value="3"/>
</dbReference>
<dbReference type="InterPro" id="IPR036236">
    <property type="entry name" value="Znf_C2H2_sf"/>
</dbReference>
<gene>
    <name evidence="4" type="ORF">Taro_012284</name>
</gene>
<feature type="compositionally biased region" description="Polar residues" evidence="2">
    <location>
        <begin position="138"/>
        <end position="148"/>
    </location>
</feature>
<feature type="region of interest" description="Disordered" evidence="2">
    <location>
        <begin position="272"/>
        <end position="295"/>
    </location>
</feature>
<dbReference type="AlphaFoldDB" id="A0A843U3L8"/>
<accession>A0A843U3L8</accession>
<feature type="region of interest" description="Disordered" evidence="2">
    <location>
        <begin position="170"/>
        <end position="228"/>
    </location>
</feature>
<feature type="compositionally biased region" description="Acidic residues" evidence="2">
    <location>
        <begin position="104"/>
        <end position="119"/>
    </location>
</feature>
<dbReference type="InterPro" id="IPR013087">
    <property type="entry name" value="Znf_C2H2_type"/>
</dbReference>
<feature type="compositionally biased region" description="Basic and acidic residues" evidence="2">
    <location>
        <begin position="83"/>
        <end position="94"/>
    </location>
</feature>
<feature type="domain" description="C2H2-type" evidence="3">
    <location>
        <begin position="349"/>
        <end position="376"/>
    </location>
</feature>
<feature type="compositionally biased region" description="Basic residues" evidence="2">
    <location>
        <begin position="218"/>
        <end position="228"/>
    </location>
</feature>
<keyword evidence="5" id="KW-1185">Reference proteome</keyword>
<proteinExistence type="predicted"/>
<keyword evidence="1" id="KW-0479">Metal-binding</keyword>
<evidence type="ECO:0000313" key="5">
    <source>
        <dbReference type="Proteomes" id="UP000652761"/>
    </source>
</evidence>
<dbReference type="PROSITE" id="PS50157">
    <property type="entry name" value="ZINC_FINGER_C2H2_2"/>
    <property type="match status" value="3"/>
</dbReference>
<feature type="region of interest" description="Disordered" evidence="2">
    <location>
        <begin position="27"/>
        <end position="156"/>
    </location>
</feature>
<keyword evidence="1" id="KW-0863">Zinc-finger</keyword>
<organism evidence="4 5">
    <name type="scientific">Colocasia esculenta</name>
    <name type="common">Wild taro</name>
    <name type="synonym">Arum esculentum</name>
    <dbReference type="NCBI Taxonomy" id="4460"/>
    <lineage>
        <taxon>Eukaryota</taxon>
        <taxon>Viridiplantae</taxon>
        <taxon>Streptophyta</taxon>
        <taxon>Embryophyta</taxon>
        <taxon>Tracheophyta</taxon>
        <taxon>Spermatophyta</taxon>
        <taxon>Magnoliopsida</taxon>
        <taxon>Liliopsida</taxon>
        <taxon>Araceae</taxon>
        <taxon>Aroideae</taxon>
        <taxon>Colocasieae</taxon>
        <taxon>Colocasia</taxon>
    </lineage>
</organism>